<comment type="function">
    <text evidence="1">May promote appropriate targeting of ribosome-nascent polypeptide complexes.</text>
</comment>
<dbReference type="PANTHER" id="PTHR32195:SF26">
    <property type="entry name" value="TRYPTOPHAN OR TYROSINE TRANSPORTER PROTEIN"/>
    <property type="match status" value="1"/>
</dbReference>
<dbReference type="FunFam" id="2.20.70.30:FF:000002">
    <property type="entry name" value="Nascent polypeptide-associated complex (NAC), alpha subunit"/>
    <property type="match status" value="1"/>
</dbReference>
<dbReference type="AlphaFoldDB" id="A0AAQ3QBK8"/>
<gene>
    <name evidence="12" type="ORF">Cni_G15460</name>
</gene>
<dbReference type="InterPro" id="IPR002715">
    <property type="entry name" value="Nas_poly-pep-assoc_cplx_dom"/>
</dbReference>
<feature type="transmembrane region" description="Helical" evidence="10">
    <location>
        <begin position="90"/>
        <end position="109"/>
    </location>
</feature>
<feature type="transmembrane region" description="Helical" evidence="10">
    <location>
        <begin position="165"/>
        <end position="187"/>
    </location>
</feature>
<comment type="subunit">
    <text evidence="9">Part of the nascent polypeptide-associated complex (NAC).</text>
</comment>
<keyword evidence="8 10" id="KW-0472">Membrane</keyword>
<name>A0AAQ3QBK8_9LILI</name>
<evidence type="ECO:0000256" key="2">
    <source>
        <dbReference type="ARBA" id="ARBA00004429"/>
    </source>
</evidence>
<evidence type="ECO:0000256" key="9">
    <source>
        <dbReference type="RuleBase" id="RU361272"/>
    </source>
</evidence>
<dbReference type="Gene3D" id="1.10.8.10">
    <property type="entry name" value="DNA helicase RuvA subunit, C-terminal domain"/>
    <property type="match status" value="1"/>
</dbReference>
<comment type="subcellular location">
    <subcellularLocation>
        <location evidence="2">Cell inner membrane</location>
        <topology evidence="2">Multi-pass membrane protein</topology>
    </subcellularLocation>
</comment>
<dbReference type="PROSITE" id="PS51151">
    <property type="entry name" value="NAC_AB"/>
    <property type="match status" value="1"/>
</dbReference>
<evidence type="ECO:0000256" key="1">
    <source>
        <dbReference type="ARBA" id="ARBA00004000"/>
    </source>
</evidence>
<dbReference type="CDD" id="cd14415">
    <property type="entry name" value="UBA_NACA_NACP1"/>
    <property type="match status" value="1"/>
</dbReference>
<dbReference type="Pfam" id="PF19026">
    <property type="entry name" value="UBA_HYPK"/>
    <property type="match status" value="1"/>
</dbReference>
<feature type="transmembrane region" description="Helical" evidence="10">
    <location>
        <begin position="410"/>
        <end position="428"/>
    </location>
</feature>
<evidence type="ECO:0000256" key="4">
    <source>
        <dbReference type="ARBA" id="ARBA00022475"/>
    </source>
</evidence>
<feature type="transmembrane region" description="Helical" evidence="10">
    <location>
        <begin position="298"/>
        <end position="321"/>
    </location>
</feature>
<dbReference type="PANTHER" id="PTHR32195">
    <property type="entry name" value="OS07G0662800 PROTEIN"/>
    <property type="match status" value="1"/>
</dbReference>
<dbReference type="EMBL" id="CP136894">
    <property type="protein sequence ID" value="WOL06726.1"/>
    <property type="molecule type" value="Genomic_DNA"/>
</dbReference>
<keyword evidence="6 10" id="KW-0812">Transmembrane</keyword>
<feature type="transmembrane region" description="Helical" evidence="10">
    <location>
        <begin position="115"/>
        <end position="137"/>
    </location>
</feature>
<accession>A0AAQ3QBK8</accession>
<keyword evidence="13" id="KW-1185">Reference proteome</keyword>
<comment type="similarity">
    <text evidence="9">Belongs to the NAC-beta family.</text>
</comment>
<evidence type="ECO:0000256" key="5">
    <source>
        <dbReference type="ARBA" id="ARBA00022519"/>
    </source>
</evidence>
<evidence type="ECO:0000259" key="11">
    <source>
        <dbReference type="PROSITE" id="PS51151"/>
    </source>
</evidence>
<keyword evidence="9" id="KW-0804">Transcription</keyword>
<keyword evidence="4" id="KW-1003">Cell membrane</keyword>
<dbReference type="InterPro" id="IPR044034">
    <property type="entry name" value="NAC-like_UBA"/>
</dbReference>
<evidence type="ECO:0000313" key="12">
    <source>
        <dbReference type="EMBL" id="WOL06726.1"/>
    </source>
</evidence>
<dbReference type="Gene3D" id="1.20.1740.10">
    <property type="entry name" value="Amino acid/polyamine transporter I"/>
    <property type="match status" value="1"/>
</dbReference>
<dbReference type="FunFam" id="1.10.8.10:FF:000006">
    <property type="entry name" value="Putative nascent polypeptide-associated complex subunit alpha"/>
    <property type="match status" value="1"/>
</dbReference>
<feature type="domain" description="NAC-A/B" evidence="11">
    <location>
        <begin position="469"/>
        <end position="534"/>
    </location>
</feature>
<evidence type="ECO:0000256" key="8">
    <source>
        <dbReference type="ARBA" id="ARBA00023136"/>
    </source>
</evidence>
<dbReference type="CDD" id="cd22054">
    <property type="entry name" value="NAC_NACA"/>
    <property type="match status" value="1"/>
</dbReference>
<dbReference type="Pfam" id="PF01849">
    <property type="entry name" value="NAC"/>
    <property type="match status" value="1"/>
</dbReference>
<keyword evidence="3" id="KW-0813">Transport</keyword>
<organism evidence="12 13">
    <name type="scientific">Canna indica</name>
    <name type="common">Indian-shot</name>
    <dbReference type="NCBI Taxonomy" id="4628"/>
    <lineage>
        <taxon>Eukaryota</taxon>
        <taxon>Viridiplantae</taxon>
        <taxon>Streptophyta</taxon>
        <taxon>Embryophyta</taxon>
        <taxon>Tracheophyta</taxon>
        <taxon>Spermatophyta</taxon>
        <taxon>Magnoliopsida</taxon>
        <taxon>Liliopsida</taxon>
        <taxon>Zingiberales</taxon>
        <taxon>Cannaceae</taxon>
        <taxon>Canna</taxon>
    </lineage>
</organism>
<feature type="transmembrane region" description="Helical" evidence="10">
    <location>
        <begin position="226"/>
        <end position="246"/>
    </location>
</feature>
<feature type="transmembrane region" description="Helical" evidence="10">
    <location>
        <begin position="199"/>
        <end position="219"/>
    </location>
</feature>
<dbReference type="GO" id="GO:0003333">
    <property type="term" value="P:amino acid transmembrane transport"/>
    <property type="evidence" value="ECO:0007669"/>
    <property type="project" value="InterPro"/>
</dbReference>
<keyword evidence="9" id="KW-0805">Transcription regulation</keyword>
<dbReference type="GO" id="GO:0005886">
    <property type="term" value="C:plasma membrane"/>
    <property type="evidence" value="ECO:0007669"/>
    <property type="project" value="UniProtKB-SubCell"/>
</dbReference>
<keyword evidence="7 10" id="KW-1133">Transmembrane helix</keyword>
<dbReference type="InterPro" id="IPR038187">
    <property type="entry name" value="NAC_A/B_dom_sf"/>
</dbReference>
<dbReference type="Proteomes" id="UP001327560">
    <property type="component" value="Chromosome 5"/>
</dbReference>
<dbReference type="Gene3D" id="2.20.70.30">
    <property type="entry name" value="Nascent polypeptide-associated complex domain"/>
    <property type="match status" value="1"/>
</dbReference>
<evidence type="ECO:0000256" key="10">
    <source>
        <dbReference type="SAM" id="Phobius"/>
    </source>
</evidence>
<feature type="transmembrane region" description="Helical" evidence="10">
    <location>
        <begin position="341"/>
        <end position="365"/>
    </location>
</feature>
<feature type="transmembrane region" description="Helical" evidence="10">
    <location>
        <begin position="266"/>
        <end position="286"/>
    </location>
</feature>
<reference evidence="12 13" key="1">
    <citation type="submission" date="2023-10" db="EMBL/GenBank/DDBJ databases">
        <title>Chromosome-scale genome assembly provides insights into flower coloration mechanisms of Canna indica.</title>
        <authorList>
            <person name="Li C."/>
        </authorList>
    </citation>
    <scope>NUCLEOTIDE SEQUENCE [LARGE SCALE GENOMIC DNA]</scope>
    <source>
        <tissue evidence="12">Flower</tissue>
    </source>
</reference>
<evidence type="ECO:0000313" key="13">
    <source>
        <dbReference type="Proteomes" id="UP001327560"/>
    </source>
</evidence>
<keyword evidence="5" id="KW-0997">Cell inner membrane</keyword>
<proteinExistence type="inferred from homology"/>
<dbReference type="Pfam" id="PF03222">
    <property type="entry name" value="Trp_Tyr_perm"/>
    <property type="match status" value="1"/>
</dbReference>
<feature type="transmembrane region" description="Helical" evidence="10">
    <location>
        <begin position="385"/>
        <end position="404"/>
    </location>
</feature>
<evidence type="ECO:0000256" key="6">
    <source>
        <dbReference type="ARBA" id="ARBA00022692"/>
    </source>
</evidence>
<evidence type="ECO:0000256" key="3">
    <source>
        <dbReference type="ARBA" id="ARBA00022448"/>
    </source>
</evidence>
<sequence length="610" mass="65225">MALISAAASSSSSSCSLLHASPVAFAFLSKRAPPSSLAVLATGRSFKSSRFARRTLRCFSQRQSVQEFERLFSNLNQATLKREPGSVTSAVFLVAGTTVGAGILAIPAVTQEAGFLASAITCIVCWIYMVVTGLLVAEVNVNTMCELGSGGVSLVSMAMRTLGKFGVQVACWSYIFIHYALLVAYVARSSEILTNTFSLPLWESATLFSLFFGGICYFGSQRFIGAINGFLVFGIILSFASLVGVASGSLQWDSLLQAHWQAVPQSIPIIALSFVYQNVVPVLCTNLEGDLSKVRTSIVLGTAIPLLLFLIWDAVILGTIPLSSGVAVTDPLQQLRTENGIVGPIVEVFSFFAIATSYIGFVLGLTDFVSDLLKLPSGQNKPLPYLLTLFPPLVLALLDPGIFFKALDFAGTYGVLVLFGVLPAAMSWSERYSKTSRTPSIPPLVPGGRYALVTVVGGQGDGSGRSKQSRSEKKSRKAMLKLGMKPIPGVSRVTVKKSKNILFVISRPDVFKSPTSDTYVIFGEAKIEDLSSQLQSQAAEQFKAPDMSHVISKPEPSAMAQDDEEVDETGVEPKDIELVMTQAGVSRCKAVKALKAADGDIVSAIMELTN</sequence>
<evidence type="ECO:0000256" key="7">
    <source>
        <dbReference type="ARBA" id="ARBA00022989"/>
    </source>
</evidence>
<dbReference type="InterPro" id="IPR018227">
    <property type="entry name" value="Amino_acid_transport_2"/>
</dbReference>
<dbReference type="SMART" id="SM01407">
    <property type="entry name" value="NAC"/>
    <property type="match status" value="1"/>
</dbReference>
<protein>
    <recommendedName>
        <fullName evidence="9">Nascent polypeptide-associated complex subunit beta</fullName>
    </recommendedName>
</protein>